<dbReference type="EMBL" id="JBHRXK010000001">
    <property type="protein sequence ID" value="MFC3550097.1"/>
    <property type="molecule type" value="Genomic_DNA"/>
</dbReference>
<name>A0ABV7RMW2_9GAMM</name>
<comment type="caution">
    <text evidence="2">The sequence shown here is derived from an EMBL/GenBank/DDBJ whole genome shotgun (WGS) entry which is preliminary data.</text>
</comment>
<dbReference type="Proteomes" id="UP001595740">
    <property type="component" value="Unassembled WGS sequence"/>
</dbReference>
<accession>A0ABV7RMW2</accession>
<keyword evidence="3" id="KW-1185">Reference proteome</keyword>
<dbReference type="InterPro" id="IPR002716">
    <property type="entry name" value="PIN_dom"/>
</dbReference>
<gene>
    <name evidence="2" type="ORF">ACFOLC_03630</name>
</gene>
<evidence type="ECO:0000313" key="2">
    <source>
        <dbReference type="EMBL" id="MFC3550097.1"/>
    </source>
</evidence>
<protein>
    <submittedName>
        <fullName evidence="2">PIN domain-containing protein</fullName>
    </submittedName>
</protein>
<proteinExistence type="predicted"/>
<dbReference type="RefSeq" id="WP_386757591.1">
    <property type="nucleotide sequence ID" value="NZ_JBHRXK010000001.1"/>
</dbReference>
<organism evidence="2 3">
    <name type="scientific">Lysobacter cavernae</name>
    <dbReference type="NCBI Taxonomy" id="1685901"/>
    <lineage>
        <taxon>Bacteria</taxon>
        <taxon>Pseudomonadati</taxon>
        <taxon>Pseudomonadota</taxon>
        <taxon>Gammaproteobacteria</taxon>
        <taxon>Lysobacterales</taxon>
        <taxon>Lysobacteraceae</taxon>
        <taxon>Lysobacter</taxon>
    </lineage>
</organism>
<evidence type="ECO:0000313" key="3">
    <source>
        <dbReference type="Proteomes" id="UP001595740"/>
    </source>
</evidence>
<feature type="domain" description="PIN" evidence="1">
    <location>
        <begin position="6"/>
        <end position="147"/>
    </location>
</feature>
<evidence type="ECO:0000259" key="1">
    <source>
        <dbReference type="Pfam" id="PF13638"/>
    </source>
</evidence>
<dbReference type="Gene3D" id="3.40.50.1010">
    <property type="entry name" value="5'-nuclease"/>
    <property type="match status" value="1"/>
</dbReference>
<dbReference type="Pfam" id="PF13638">
    <property type="entry name" value="PIN_4"/>
    <property type="match status" value="1"/>
</dbReference>
<sequence>MEIYAPDTNFFLQCQPADKIDWKRVTAEDEVVLLVVREVRKELDRLKSGGNQRRAKKARAASAVLRRLTTEGIQEIELRTTAPRVLLRAAQRPPASSLPIDYRIETADERIVAEAYALKETVGDRVTFLSHDTVPLEDAAGLGLKTQVVPEEWLLDPEPSEVERELADVRRRMKVLEGRSPDIVVEIPTDPDGHIRLKTDYFLPLPNAFLSAATGAVRAKHAIDSHSEPHFRIGGAFAALQKVSDERWAAYLQEHANWLDAVEFALGDAWRFMNEDPNSMKLPLTITNKGSAGAENLIVRIRTLGDFHMVNVDALEHEDDPTRYFPEPPSRPQGGIFDTFANLGRVPYAMPLDVSRHLDLTRLSTPPMARDRHTIYWEYDDDRHATSVEGQCRDFRHGLRPDELVLSLERLAIGDEPLRGAIEILVSAGNLAEPQQMMYPVHIETELIDTEALIRKLLKRELDVDF</sequence>
<reference evidence="3" key="1">
    <citation type="journal article" date="2019" name="Int. J. Syst. Evol. Microbiol.">
        <title>The Global Catalogue of Microorganisms (GCM) 10K type strain sequencing project: providing services to taxonomists for standard genome sequencing and annotation.</title>
        <authorList>
            <consortium name="The Broad Institute Genomics Platform"/>
            <consortium name="The Broad Institute Genome Sequencing Center for Infectious Disease"/>
            <person name="Wu L."/>
            <person name="Ma J."/>
        </authorList>
    </citation>
    <scope>NUCLEOTIDE SEQUENCE [LARGE SCALE GENOMIC DNA]</scope>
    <source>
        <strain evidence="3">KCTC 42875</strain>
    </source>
</reference>